<proteinExistence type="predicted"/>
<keyword evidence="2" id="KW-1185">Reference proteome</keyword>
<evidence type="ECO:0008006" key="3">
    <source>
        <dbReference type="Google" id="ProtNLM"/>
    </source>
</evidence>
<dbReference type="InterPro" id="IPR012441">
    <property type="entry name" value="DUF1643"/>
</dbReference>
<dbReference type="EMBL" id="QLTQ01000058">
    <property type="protein sequence ID" value="RAS40044.1"/>
    <property type="molecule type" value="Genomic_DNA"/>
</dbReference>
<dbReference type="Proteomes" id="UP000249852">
    <property type="component" value="Unassembled WGS sequence"/>
</dbReference>
<dbReference type="Pfam" id="PF07799">
    <property type="entry name" value="DUF1643"/>
    <property type="match status" value="1"/>
</dbReference>
<name>A0ABX9DQA4_9BACT</name>
<comment type="caution">
    <text evidence="1">The sequence shown here is derived from an EMBL/GenBank/DDBJ whole genome shotgun (WGS) entry which is preliminary data.</text>
</comment>
<reference evidence="1 2" key="1">
    <citation type="submission" date="2018-06" db="EMBL/GenBank/DDBJ databases">
        <title>Genomic Encyclopedia of Archaeal and Bacterial Type Strains, Phase II (KMG-II): from individual species to whole genera.</title>
        <authorList>
            <person name="Goeker M."/>
        </authorList>
    </citation>
    <scope>NUCLEOTIDE SEQUENCE [LARGE SCALE GENOMIC DNA]</scope>
    <source>
        <strain evidence="1 2">DSM 18710</strain>
    </source>
</reference>
<dbReference type="RefSeq" id="WP_006046098.1">
    <property type="nucleotide sequence ID" value="NZ_JAPWAT010000043.1"/>
</dbReference>
<protein>
    <recommendedName>
        <fullName evidence="3">DUF1643 domain-containing protein</fullName>
    </recommendedName>
</protein>
<sequence length="172" mass="20109">MDYQIKQMIGDEETHRYVLASRCTRPLVVIGVNPSTANEKHPDPTVRKVMGFAELNSYDGFVMLNLYAQRSTNFKGVHNKRDEILHQNNLDAIKEFFKTYNDLDVLVAWGNLIYKRNYLLDCFRDIANILQEKGRKISWKQIGELTKSGQPRHPLYARYDFGLKNFDIDSYL</sequence>
<evidence type="ECO:0000313" key="1">
    <source>
        <dbReference type="EMBL" id="RAS40044.1"/>
    </source>
</evidence>
<accession>A0ABX9DQA4</accession>
<evidence type="ECO:0000313" key="2">
    <source>
        <dbReference type="Proteomes" id="UP000249852"/>
    </source>
</evidence>
<organism evidence="1 2">
    <name type="scientific">Prevotella pallens</name>
    <dbReference type="NCBI Taxonomy" id="60133"/>
    <lineage>
        <taxon>Bacteria</taxon>
        <taxon>Pseudomonadati</taxon>
        <taxon>Bacteroidota</taxon>
        <taxon>Bacteroidia</taxon>
        <taxon>Bacteroidales</taxon>
        <taxon>Prevotellaceae</taxon>
        <taxon>Prevotella</taxon>
    </lineage>
</organism>
<gene>
    <name evidence="1" type="ORF">BC673_1583</name>
</gene>